<evidence type="ECO:0000313" key="3">
    <source>
        <dbReference type="EMBL" id="OGG53979.1"/>
    </source>
</evidence>
<organism evidence="3 4">
    <name type="scientific">Handelsmanbacteria sp. (strain RIFCSPLOWO2_12_FULL_64_10)</name>
    <dbReference type="NCBI Taxonomy" id="1817868"/>
    <lineage>
        <taxon>Bacteria</taxon>
        <taxon>Candidatus Handelsmaniibacteriota</taxon>
    </lineage>
</organism>
<feature type="region of interest" description="Disordered" evidence="1">
    <location>
        <begin position="1054"/>
        <end position="1078"/>
    </location>
</feature>
<dbReference type="InterPro" id="IPR025684">
    <property type="entry name" value="SprA_N_dom"/>
</dbReference>
<feature type="region of interest" description="Disordered" evidence="1">
    <location>
        <begin position="1323"/>
        <end position="1347"/>
    </location>
</feature>
<evidence type="ECO:0000259" key="2">
    <source>
        <dbReference type="Pfam" id="PF14349"/>
    </source>
</evidence>
<evidence type="ECO:0000313" key="4">
    <source>
        <dbReference type="Proteomes" id="UP000178606"/>
    </source>
</evidence>
<name>A0A1F6CXT0_HANXR</name>
<gene>
    <name evidence="3" type="ORF">A3F84_04780</name>
</gene>
<comment type="caution">
    <text evidence="3">The sequence shown here is derived from an EMBL/GenBank/DDBJ whole genome shotgun (WGS) entry which is preliminary data.</text>
</comment>
<protein>
    <submittedName>
        <fullName evidence="3">Cell surface protein SprA</fullName>
    </submittedName>
</protein>
<accession>A0A1F6CXT0</accession>
<feature type="region of interest" description="Disordered" evidence="1">
    <location>
        <begin position="1534"/>
        <end position="1556"/>
    </location>
</feature>
<feature type="domain" description="Gliding motility protein SprA N-terminal" evidence="2">
    <location>
        <begin position="1182"/>
        <end position="1313"/>
    </location>
</feature>
<proteinExistence type="predicted"/>
<dbReference type="NCBIfam" id="TIGR04189">
    <property type="entry name" value="surface_SprA"/>
    <property type="match status" value="1"/>
</dbReference>
<feature type="compositionally biased region" description="Polar residues" evidence="1">
    <location>
        <begin position="1855"/>
        <end position="1866"/>
    </location>
</feature>
<reference evidence="3 4" key="1">
    <citation type="journal article" date="2016" name="Nat. Commun.">
        <title>Thousands of microbial genomes shed light on interconnected biogeochemical processes in an aquifer system.</title>
        <authorList>
            <person name="Anantharaman K."/>
            <person name="Brown C.T."/>
            <person name="Hug L.A."/>
            <person name="Sharon I."/>
            <person name="Castelle C.J."/>
            <person name="Probst A.J."/>
            <person name="Thomas B.C."/>
            <person name="Singh A."/>
            <person name="Wilkins M.J."/>
            <person name="Karaoz U."/>
            <person name="Brodie E.L."/>
            <person name="Williams K.H."/>
            <person name="Hubbard S.S."/>
            <person name="Banfield J.F."/>
        </authorList>
    </citation>
    <scope>NUCLEOTIDE SEQUENCE [LARGE SCALE GENOMIC DNA]</scope>
    <source>
        <strain evidence="4">RIFCSPLOWO2_12_FULL_64_10</strain>
    </source>
</reference>
<dbReference type="InterPro" id="IPR026377">
    <property type="entry name" value="Cell_surface_SprA"/>
</dbReference>
<dbReference type="Proteomes" id="UP000178606">
    <property type="component" value="Unassembled WGS sequence"/>
</dbReference>
<feature type="region of interest" description="Disordered" evidence="1">
    <location>
        <begin position="1855"/>
        <end position="1874"/>
    </location>
</feature>
<evidence type="ECO:0000256" key="1">
    <source>
        <dbReference type="SAM" id="MobiDB-lite"/>
    </source>
</evidence>
<dbReference type="Pfam" id="PF14349">
    <property type="entry name" value="SprA_N"/>
    <property type="match status" value="1"/>
</dbReference>
<sequence length="1922" mass="214070">MKIPRGLSAITGEGTTQIEITGRRSITFSGRSDYTVGQVQTVANRQSKFPTITFDQTSQFTVRGQIGDRITIDLSQDSNNPEDLASTLRLSYKGPEDGIVQEIEAGNTQLSLPGTRLVGFSQGRGGLFGIRGKATVGGLDIQMIASQDKGSANRKTFRGESQESSNNLRDYQYIQNTYFFLDETYRQAWSRQQQAEEQVRDETVEVYVNDFTTYNDISLKAISARAIAFNQKEVSKGFPDPSPAWDLSGVREVGMFHKLDRSEFQAYTNGYIILNQPLSDYFALAVAYRTQGKSYGDLNFFPRDSTDTARLKLIKAKNQRPGSPTWDLMWKNVYSLGGRNVERAGFAIRVLRDVAGQEPLDHQDGKSYLQILGLDRHGQTGSSPPDNLVDLDQNIVDLLRGELIFPYLEPFGAQGVGAPDLKNPAPEIYNEANATTQRERSQYSIEIKSQSRQTQFNLGYGDVIDNSEQVRLNGRLLRRGQDYTVDYITGALSFQPGIATEVANPSANLDISWDSKSLFGFAAQQKSLLGLRAEHKLAGGDGQSLLGMTFLYSNQRTPSRRVRVGSEPSRSMVLDANARLEFKPQFLTDLVNALPFVRAHTPSALRVNAEAATSLPNPNTLGAAYIDDFEGSSSTIPLSIFRAAWTYASDPTEGGARTSLQSGKLVWYNPYERVRVTDIQPYRAESITAEQNIDDILVLKFSPRRDKYGADRKVPRGFDPLWREGRPLASWAWIMTAIRGGMDLSRSKFLEIWVRGDRGKLHVDLGEISEDLTLPFDDGPNGQLSTEDKALAGTRVGDNILQTDEETGLDFDPVKKKNMTDKEEQERFKALFPTLSPVPEDPSGDNWAYESRSSNYERINGLEGNGLKDGDRAGIPDTEDINNNSVLDTRNDYWRYSVDLSRDNLDGLRAEGTDYNGWRLVRIPLRDDKFRKKEGNPDANLSTAIDFARVWVEHSDSTTVELYQIYATVTDWQEDQKERLKVTARNSARDAFYEPPPGLEQEIDPTNPSLRLPEGSLALQFGDLHPNEGISTTRIFPSGETYTDYARMRMSVHGGNRDPGNRANGITFPAPSDTARLDDRVGGINPPELFLRFGPGSRDTSNFYEYRTRVYQGWDALNEVDISMALMSQLKGFLQDLSARASRDTPRASAADSLDAPPGVNPDYEYRRALNEVKATIGSGAERKTYIVRGNPAFSGIRTFTIGIRNAGGDVISGGNGQNELWVDELRVDNIRKKRAFSGVLDLEMQLSDFGRMSVNLAYQGGDFQDLRSRAPGIARNSISLNNTFNLERFFPASWGLNIPFSFSMNRNAQAPRIRRGSDIVLTTEQRRDESDLQSSTQASVSFRKQPAQQNPRLLSTLIFDRITARLSVNTQTGQTGAITQRNHSDGRSVSGSFDYNMAPTKDRAVRPLAWMPLKSLKQVEFHYLPNILRYAATLNQNISNSGSFSAVGRDTTNRIAANAETFDMTEDYSAKITPLRSLSAGYSLNIRRDLQRAFRPAQLQFGKEVGRTQSADVSLTMGQISWLSQSYSYNASYSESNDPRGQGYSPVGQGRRGRDVNVSSQVGGRYNLGLPNLFKKLGGRRSYTATEQGGEKKEDKGGGFPVLGWIGQMGSNLRNVTVQASRNKTASRYGLADRPGLLYQLGLQDTTDAPRTELRGITRIDAFSTADRLSGDGGVNLPLGMSVNSRYEYSRERRTGNSANSPAIHSANTSFPVLNLSWGNFGQLPVVRWMFSSASAEASYDRREALRGEGGTGPFHVLDHTEETNVKPFGLNFQWKSKVNMNIQQAIRRSLGVSFQPNEGDSARAELSRTLSEGSTLSASLRYSFSPTSGLFKRFNLKSNVDMTLEFAQQSNVQRQTAAGSQEYTKPQDDGSWSVGLSSSYRFNQNFTGQMRIRHENRRDKVRNQTHKVWEFSLTGDIVFN</sequence>
<dbReference type="EMBL" id="MFKF01000115">
    <property type="protein sequence ID" value="OGG53979.1"/>
    <property type="molecule type" value="Genomic_DNA"/>
</dbReference>
<feature type="compositionally biased region" description="Polar residues" evidence="1">
    <location>
        <begin position="1333"/>
        <end position="1347"/>
    </location>
</feature>